<accession>A0ABQ1MGA3</accession>
<comment type="caution">
    <text evidence="1">The sequence shown here is derived from an EMBL/GenBank/DDBJ whole genome shotgun (WGS) entry which is preliminary data.</text>
</comment>
<dbReference type="EMBL" id="BMIK01000015">
    <property type="protein sequence ID" value="GGC40046.1"/>
    <property type="molecule type" value="Genomic_DNA"/>
</dbReference>
<gene>
    <name evidence="1" type="ORF">GCM10011386_35150</name>
</gene>
<sequence>MLEPMYRGEAPMAGKAVIYGNFVQRLGFNSGGFPQDIRLLNLNTNEIVAFRVKPTFKSAKESPFCYSIDPGEYAIADYYWTQSKWYGGTMNTEPIFKNKDALGTERFTLRLYADTVYYTGTWHFDTEQVFFSDEKRSLDSALTKKYKKLTLEKAITRLPN</sequence>
<evidence type="ECO:0000313" key="1">
    <source>
        <dbReference type="EMBL" id="GGC40046.1"/>
    </source>
</evidence>
<reference evidence="2" key="1">
    <citation type="journal article" date="2019" name="Int. J. Syst. Evol. Microbiol.">
        <title>The Global Catalogue of Microorganisms (GCM) 10K type strain sequencing project: providing services to taxonomists for standard genome sequencing and annotation.</title>
        <authorList>
            <consortium name="The Broad Institute Genomics Platform"/>
            <consortium name="The Broad Institute Genome Sequencing Center for Infectious Disease"/>
            <person name="Wu L."/>
            <person name="Ma J."/>
        </authorList>
    </citation>
    <scope>NUCLEOTIDE SEQUENCE [LARGE SCALE GENOMIC DNA]</scope>
    <source>
        <strain evidence="2">CGMCC 1.15342</strain>
    </source>
</reference>
<organism evidence="1 2">
    <name type="scientific">Parapedobacter defluvii</name>
    <dbReference type="NCBI Taxonomy" id="2045106"/>
    <lineage>
        <taxon>Bacteria</taxon>
        <taxon>Pseudomonadati</taxon>
        <taxon>Bacteroidota</taxon>
        <taxon>Sphingobacteriia</taxon>
        <taxon>Sphingobacteriales</taxon>
        <taxon>Sphingobacteriaceae</taxon>
        <taxon>Parapedobacter</taxon>
    </lineage>
</organism>
<evidence type="ECO:0000313" key="2">
    <source>
        <dbReference type="Proteomes" id="UP000597338"/>
    </source>
</evidence>
<dbReference type="Proteomes" id="UP000597338">
    <property type="component" value="Unassembled WGS sequence"/>
</dbReference>
<keyword evidence="2" id="KW-1185">Reference proteome</keyword>
<proteinExistence type="predicted"/>
<name>A0ABQ1MGA3_9SPHI</name>
<protein>
    <submittedName>
        <fullName evidence="1">Uncharacterized protein</fullName>
    </submittedName>
</protein>